<name>A0ABR1PIX2_DIAER</name>
<dbReference type="EMBL" id="JAKNSF020000007">
    <property type="protein sequence ID" value="KAK7737717.1"/>
    <property type="molecule type" value="Genomic_DNA"/>
</dbReference>
<evidence type="ECO:0000256" key="2">
    <source>
        <dbReference type="ARBA" id="ARBA00009430"/>
    </source>
</evidence>
<protein>
    <submittedName>
        <fullName evidence="7">DNA-directed RNA polymerase I subunit rpa49</fullName>
    </submittedName>
</protein>
<organism evidence="7 8">
    <name type="scientific">Diaporthe eres</name>
    <name type="common">Phomopsis oblonga</name>
    <dbReference type="NCBI Taxonomy" id="83184"/>
    <lineage>
        <taxon>Eukaryota</taxon>
        <taxon>Fungi</taxon>
        <taxon>Dikarya</taxon>
        <taxon>Ascomycota</taxon>
        <taxon>Pezizomycotina</taxon>
        <taxon>Sordariomycetes</taxon>
        <taxon>Sordariomycetidae</taxon>
        <taxon>Diaporthales</taxon>
        <taxon>Diaporthaceae</taxon>
        <taxon>Diaporthe</taxon>
        <taxon>Diaporthe eres species complex</taxon>
    </lineage>
</organism>
<comment type="similarity">
    <text evidence="2">Belongs to the eukaryotic RPA49/POLR1E RNA polymerase subunit family.</text>
</comment>
<keyword evidence="3 7" id="KW-0240">DNA-directed RNA polymerase</keyword>
<evidence type="ECO:0000256" key="3">
    <source>
        <dbReference type="ARBA" id="ARBA00022478"/>
    </source>
</evidence>
<evidence type="ECO:0000256" key="4">
    <source>
        <dbReference type="ARBA" id="ARBA00023163"/>
    </source>
</evidence>
<comment type="caution">
    <text evidence="7">The sequence shown here is derived from an EMBL/GenBank/DDBJ whole genome shotgun (WGS) entry which is preliminary data.</text>
</comment>
<reference evidence="7 8" key="1">
    <citation type="submission" date="2024-02" db="EMBL/GenBank/DDBJ databases">
        <title>De novo assembly and annotation of 12 fungi associated with fruit tree decline syndrome in Ontario, Canada.</title>
        <authorList>
            <person name="Sulman M."/>
            <person name="Ellouze W."/>
            <person name="Ilyukhin E."/>
        </authorList>
    </citation>
    <scope>NUCLEOTIDE SEQUENCE [LARGE SCALE GENOMIC DNA]</scope>
    <source>
        <strain evidence="7 8">M169</strain>
    </source>
</reference>
<evidence type="ECO:0000256" key="6">
    <source>
        <dbReference type="SAM" id="MobiDB-lite"/>
    </source>
</evidence>
<accession>A0ABR1PIX2</accession>
<feature type="compositionally biased region" description="Basic residues" evidence="6">
    <location>
        <begin position="1"/>
        <end position="10"/>
    </location>
</feature>
<keyword evidence="8" id="KW-1185">Reference proteome</keyword>
<evidence type="ECO:0000256" key="1">
    <source>
        <dbReference type="ARBA" id="ARBA00004604"/>
    </source>
</evidence>
<evidence type="ECO:0000256" key="5">
    <source>
        <dbReference type="ARBA" id="ARBA00023242"/>
    </source>
</evidence>
<dbReference type="PANTHER" id="PTHR14440">
    <property type="entry name" value="DNA-DIRECTED RNA POLYMERASE I SUBUNIT RPA49"/>
    <property type="match status" value="1"/>
</dbReference>
<sequence>MADSSKKRKHRDDAGAETKLKKKKVSTKSSESQSQNAAIKISSVIQTPASPPVIATASGISISKDTKYNTYSRRSTKKSKHGADDLLLHSSSHRTVDYTAREDKPSVGAGQPLLKHYVGLFDPASGQLQLVEAKSMSIRGSVRTQQAPQEDMESRKLSQVRVALPHLSRTAANLSQTTMNLKADLGQTFGTKKAKKALAAITENAISPRKPQGGDAPQALDASDKALMATIKDVTMSVATKEDLQNAMDAAKPVPRGNYEAEEIQDVYRPENLIGKDILELIQVNDWAEAVNNNEDIQLRSRFVAHRINRIGSGESAVLRLRVLRYLYFLVLLYLTSKKGKDRGTRDVLKKDKLTEELAPAPPPVVESIRRKFSDNGVMRKQHVDLLATHCAAFACILDNFETNTWDLKEDLGLEQKQMTQYFMEIGATMKKVKAEGRMDSIARLRLPLVFPKIRQMRR</sequence>
<evidence type="ECO:0000313" key="7">
    <source>
        <dbReference type="EMBL" id="KAK7737717.1"/>
    </source>
</evidence>
<proteinExistence type="inferred from homology"/>
<keyword evidence="4" id="KW-0804">Transcription</keyword>
<dbReference type="Pfam" id="PF06870">
    <property type="entry name" value="RNA_pol_I_A49"/>
    <property type="match status" value="1"/>
</dbReference>
<evidence type="ECO:0000313" key="8">
    <source>
        <dbReference type="Proteomes" id="UP001430848"/>
    </source>
</evidence>
<feature type="region of interest" description="Disordered" evidence="6">
    <location>
        <begin position="1"/>
        <end position="37"/>
    </location>
</feature>
<gene>
    <name evidence="7" type="primary">RPA49</name>
    <name evidence="7" type="ORF">SLS63_002846</name>
</gene>
<comment type="subcellular location">
    <subcellularLocation>
        <location evidence="1">Nucleus</location>
        <location evidence="1">Nucleolus</location>
    </subcellularLocation>
</comment>
<keyword evidence="5" id="KW-0539">Nucleus</keyword>
<dbReference type="Proteomes" id="UP001430848">
    <property type="component" value="Unassembled WGS sequence"/>
</dbReference>
<dbReference type="InterPro" id="IPR009668">
    <property type="entry name" value="RNA_pol-assoc_fac_A49-like"/>
</dbReference>
<dbReference type="GO" id="GO:0000428">
    <property type="term" value="C:DNA-directed RNA polymerase complex"/>
    <property type="evidence" value="ECO:0007669"/>
    <property type="project" value="UniProtKB-KW"/>
</dbReference>